<evidence type="ECO:0000256" key="4">
    <source>
        <dbReference type="SAM" id="SignalP"/>
    </source>
</evidence>
<dbReference type="PANTHER" id="PTHR10963:SF24">
    <property type="entry name" value="GLYCOSIDASE C21B10.07-RELATED"/>
    <property type="match status" value="1"/>
</dbReference>
<dbReference type="PROSITE" id="PS51762">
    <property type="entry name" value="GH16_2"/>
    <property type="match status" value="1"/>
</dbReference>
<dbReference type="InterPro" id="IPR000757">
    <property type="entry name" value="Beta-glucanase-like"/>
</dbReference>
<gene>
    <name evidence="6" type="ORF">HK100_005970</name>
</gene>
<keyword evidence="4" id="KW-0732">Signal</keyword>
<sequence>MVKLAQLSVFFATALGAIGDVYTVVDVYDASTILDKVTFFTGTDPTHGLVDYVTETVAISTGLVYDADNVTYFRVDNTTELWGTNRPSVRWTSDAAYNDGLFIFDIAHMPFGCGTWPALWLLGSGQTWPYAGEIDIIEGVNTQAKNSQTLHTQPGCNYTAAELTQTGTLTFGDCNSANDANSNEGCGVTNPSNLSYGASFNSIRGGVYATEWSNAGINIWFFPRGSIPSDITSDSPDPSGWGVPSSNWPFGTTCEASFFSDMQIVLDTTFCGDWAGNVYGNGDSCLGGTGQAACDWFVQHSPSEFSEAYWAINSLKVYGSSNSTTTPATATARATTTTSVAATATSTAYTFPSGQYWGNDCTYTGGDITNLQTTGALCGSACESFSGCEYFVWTELNGGTCWLKDYSTSGPIAADTGVCGYLNPASPNYGFSDATTLQWANGCAWTGLLVSNSTSHPDGSVCGGECLSLTECTHFQFNVTASTCDFFDSSAAGPVYQPNGMCGFTTPNSPIATATTANTIAATTTSSSTAATSTGYTFSSGQYWGTYCTYTGGDITNLQTTGALCGPACEAFAGCDYFVWTDLNGGTCWLKDYSTTGPIVANTGVCGYLNPASPNYGFSDATTLQWANDCAWTGSLVSNSTSHPDGSLCGGECLSLTECTHFQFNVTASTCDFFDSSAVGPVYQANGMCGFTTPNPAVV</sequence>
<dbReference type="AlphaFoldDB" id="A0AAD5ST21"/>
<keyword evidence="2" id="KW-0378">Hydrolase</keyword>
<name>A0AAD5ST21_9FUNG</name>
<dbReference type="PANTHER" id="PTHR10963">
    <property type="entry name" value="GLYCOSYL HYDROLASE-RELATED"/>
    <property type="match status" value="1"/>
</dbReference>
<evidence type="ECO:0000313" key="6">
    <source>
        <dbReference type="EMBL" id="KAJ3094951.1"/>
    </source>
</evidence>
<evidence type="ECO:0000256" key="3">
    <source>
        <dbReference type="ARBA" id="ARBA00023295"/>
    </source>
</evidence>
<proteinExistence type="inferred from homology"/>
<dbReference type="FunFam" id="2.60.120.200:FF:000114">
    <property type="entry name" value="Probable endo-1,3(4)-beta-glucanase NFIA_089530"/>
    <property type="match status" value="1"/>
</dbReference>
<feature type="chain" id="PRO_5042089225" description="GH16 domain-containing protein" evidence="4">
    <location>
        <begin position="20"/>
        <end position="699"/>
    </location>
</feature>
<comment type="similarity">
    <text evidence="1">Belongs to the glycosyl hydrolase 16 family.</text>
</comment>
<accession>A0AAD5ST21</accession>
<feature type="signal peptide" evidence="4">
    <location>
        <begin position="1"/>
        <end position="19"/>
    </location>
</feature>
<reference evidence="6" key="1">
    <citation type="submission" date="2020-05" db="EMBL/GenBank/DDBJ databases">
        <title>Phylogenomic resolution of chytrid fungi.</title>
        <authorList>
            <person name="Stajich J.E."/>
            <person name="Amses K."/>
            <person name="Simmons R."/>
            <person name="Seto K."/>
            <person name="Myers J."/>
            <person name="Bonds A."/>
            <person name="Quandt C.A."/>
            <person name="Barry K."/>
            <person name="Liu P."/>
            <person name="Grigoriev I."/>
            <person name="Longcore J.E."/>
            <person name="James T.Y."/>
        </authorList>
    </citation>
    <scope>NUCLEOTIDE SEQUENCE</scope>
    <source>
        <strain evidence="6">JEL0513</strain>
    </source>
</reference>
<organism evidence="6 7">
    <name type="scientific">Physocladia obscura</name>
    <dbReference type="NCBI Taxonomy" id="109957"/>
    <lineage>
        <taxon>Eukaryota</taxon>
        <taxon>Fungi</taxon>
        <taxon>Fungi incertae sedis</taxon>
        <taxon>Chytridiomycota</taxon>
        <taxon>Chytridiomycota incertae sedis</taxon>
        <taxon>Chytridiomycetes</taxon>
        <taxon>Chytridiales</taxon>
        <taxon>Chytriomycetaceae</taxon>
        <taxon>Physocladia</taxon>
    </lineage>
</organism>
<evidence type="ECO:0000259" key="5">
    <source>
        <dbReference type="PROSITE" id="PS51762"/>
    </source>
</evidence>
<dbReference type="EMBL" id="JADGJH010002771">
    <property type="protein sequence ID" value="KAJ3094951.1"/>
    <property type="molecule type" value="Genomic_DNA"/>
</dbReference>
<feature type="domain" description="GH16" evidence="5">
    <location>
        <begin position="37"/>
        <end position="283"/>
    </location>
</feature>
<dbReference type="CDD" id="cd02181">
    <property type="entry name" value="GH16_fungal_Lam16A_glucanase"/>
    <property type="match status" value="1"/>
</dbReference>
<dbReference type="InterPro" id="IPR013320">
    <property type="entry name" value="ConA-like_dom_sf"/>
</dbReference>
<evidence type="ECO:0000256" key="1">
    <source>
        <dbReference type="ARBA" id="ARBA00006865"/>
    </source>
</evidence>
<dbReference type="Proteomes" id="UP001211907">
    <property type="component" value="Unassembled WGS sequence"/>
</dbReference>
<evidence type="ECO:0000256" key="2">
    <source>
        <dbReference type="ARBA" id="ARBA00022801"/>
    </source>
</evidence>
<dbReference type="GO" id="GO:0004553">
    <property type="term" value="F:hydrolase activity, hydrolyzing O-glycosyl compounds"/>
    <property type="evidence" value="ECO:0007669"/>
    <property type="project" value="InterPro"/>
</dbReference>
<dbReference type="InterPro" id="IPR003609">
    <property type="entry name" value="Pan_app"/>
</dbReference>
<keyword evidence="7" id="KW-1185">Reference proteome</keyword>
<keyword evidence="3" id="KW-0326">Glycosidase</keyword>
<dbReference type="SUPFAM" id="SSF49899">
    <property type="entry name" value="Concanavalin A-like lectins/glucanases"/>
    <property type="match status" value="1"/>
</dbReference>
<dbReference type="GO" id="GO:0009251">
    <property type="term" value="P:glucan catabolic process"/>
    <property type="evidence" value="ECO:0007669"/>
    <property type="project" value="TreeGrafter"/>
</dbReference>
<dbReference type="Pfam" id="PF14295">
    <property type="entry name" value="PAN_4"/>
    <property type="match status" value="2"/>
</dbReference>
<evidence type="ECO:0000313" key="7">
    <source>
        <dbReference type="Proteomes" id="UP001211907"/>
    </source>
</evidence>
<dbReference type="Gene3D" id="3.50.4.10">
    <property type="entry name" value="Hepatocyte Growth Factor"/>
    <property type="match status" value="2"/>
</dbReference>
<dbReference type="Gene3D" id="2.60.120.200">
    <property type="match status" value="1"/>
</dbReference>
<comment type="caution">
    <text evidence="6">The sequence shown here is derived from an EMBL/GenBank/DDBJ whole genome shotgun (WGS) entry which is preliminary data.</text>
</comment>
<dbReference type="Pfam" id="PF26113">
    <property type="entry name" value="GH16_XgeA"/>
    <property type="match status" value="1"/>
</dbReference>
<dbReference type="InterPro" id="IPR050546">
    <property type="entry name" value="Glycosyl_Hydrlase_16"/>
</dbReference>
<protein>
    <recommendedName>
        <fullName evidence="5">GH16 domain-containing protein</fullName>
    </recommendedName>
</protein>